<dbReference type="PANTHER" id="PTHR45138">
    <property type="entry name" value="REGULATORY COMPONENTS OF SENSORY TRANSDUCTION SYSTEM"/>
    <property type="match status" value="1"/>
</dbReference>
<evidence type="ECO:0000313" key="3">
    <source>
        <dbReference type="Proteomes" id="UP001197247"/>
    </source>
</evidence>
<evidence type="ECO:0000259" key="1">
    <source>
        <dbReference type="PROSITE" id="PS50887"/>
    </source>
</evidence>
<dbReference type="EMBL" id="JAHBAY010000012">
    <property type="protein sequence ID" value="MBT0772531.1"/>
    <property type="molecule type" value="Genomic_DNA"/>
</dbReference>
<gene>
    <name evidence="2" type="ORF">KIH74_26530</name>
</gene>
<dbReference type="NCBIfam" id="TIGR00254">
    <property type="entry name" value="GGDEF"/>
    <property type="match status" value="1"/>
</dbReference>
<dbReference type="CDD" id="cd01949">
    <property type="entry name" value="GGDEF"/>
    <property type="match status" value="1"/>
</dbReference>
<dbReference type="Proteomes" id="UP001197247">
    <property type="component" value="Unassembled WGS sequence"/>
</dbReference>
<comment type="caution">
    <text evidence="2">The sequence shown here is derived from an EMBL/GenBank/DDBJ whole genome shotgun (WGS) entry which is preliminary data.</text>
</comment>
<dbReference type="InterPro" id="IPR050469">
    <property type="entry name" value="Diguanylate_Cyclase"/>
</dbReference>
<organism evidence="2 3">
    <name type="scientific">Kineosporia corallincola</name>
    <dbReference type="NCBI Taxonomy" id="2835133"/>
    <lineage>
        <taxon>Bacteria</taxon>
        <taxon>Bacillati</taxon>
        <taxon>Actinomycetota</taxon>
        <taxon>Actinomycetes</taxon>
        <taxon>Kineosporiales</taxon>
        <taxon>Kineosporiaceae</taxon>
        <taxon>Kineosporia</taxon>
    </lineage>
</organism>
<protein>
    <submittedName>
        <fullName evidence="2">GGDEF domain-containing protein</fullName>
    </submittedName>
</protein>
<evidence type="ECO:0000313" key="2">
    <source>
        <dbReference type="EMBL" id="MBT0772531.1"/>
    </source>
</evidence>
<dbReference type="SMART" id="SM00267">
    <property type="entry name" value="GGDEF"/>
    <property type="match status" value="1"/>
</dbReference>
<dbReference type="Pfam" id="PF00990">
    <property type="entry name" value="GGDEF"/>
    <property type="match status" value="1"/>
</dbReference>
<dbReference type="PROSITE" id="PS50887">
    <property type="entry name" value="GGDEF"/>
    <property type="match status" value="1"/>
</dbReference>
<proteinExistence type="predicted"/>
<dbReference type="PANTHER" id="PTHR45138:SF9">
    <property type="entry name" value="DIGUANYLATE CYCLASE DGCM-RELATED"/>
    <property type="match status" value="1"/>
</dbReference>
<reference evidence="2 3" key="1">
    <citation type="submission" date="2021-05" db="EMBL/GenBank/DDBJ databases">
        <title>Kineosporia and Streptomyces sp. nov. two new marine actinobacteria isolated from Coral.</title>
        <authorList>
            <person name="Buangrab K."/>
            <person name="Sutthacheep M."/>
            <person name="Yeemin T."/>
            <person name="Harunari E."/>
            <person name="Igarashi Y."/>
            <person name="Kanchanasin P."/>
            <person name="Tanasupawat S."/>
            <person name="Phongsopitanun W."/>
        </authorList>
    </citation>
    <scope>NUCLEOTIDE SEQUENCE [LARGE SCALE GENOMIC DNA]</scope>
    <source>
        <strain evidence="2 3">J2-2</strain>
    </source>
</reference>
<accession>A0ABS5TN54</accession>
<keyword evidence="3" id="KW-1185">Reference proteome</keyword>
<name>A0ABS5TN54_9ACTN</name>
<feature type="domain" description="GGDEF" evidence="1">
    <location>
        <begin position="414"/>
        <end position="543"/>
    </location>
</feature>
<dbReference type="SUPFAM" id="SSF55073">
    <property type="entry name" value="Nucleotide cyclase"/>
    <property type="match status" value="1"/>
</dbReference>
<dbReference type="InterPro" id="IPR000160">
    <property type="entry name" value="GGDEF_dom"/>
</dbReference>
<dbReference type="InterPro" id="IPR043128">
    <property type="entry name" value="Rev_trsase/Diguanyl_cyclase"/>
</dbReference>
<dbReference type="Gene3D" id="3.30.70.270">
    <property type="match status" value="1"/>
</dbReference>
<dbReference type="RefSeq" id="WP_214159064.1">
    <property type="nucleotide sequence ID" value="NZ_JAHBAY010000012.1"/>
</dbReference>
<sequence length="543" mass="58185">MTVPESLPESDVILAEEAGTTSARQHQDALREVYGIVEAAQDHDVTAPVAALDARARTAGWADVALLLHFARSLAAREAGQDDSGHVEAMLDSARALGDPALLALALATTAQRAADVRLALPEGMSGAEPLVRAVAQLDDADSLVVHRVAAHLEVAGAFHALGLWPLATEQLGPLEALFAAPHDPFWDQVLTRQRRVVHANALDMALDEACACAEVGDWDTARRTAARWLPQALPPLTPDWPPTWVAMIHAFADLFAALAGRPSPADVALVTRQARNPATDANLAMLSVADAIRAHRDGDPARAAQLAQACACTIGPNVPVHVRLLALNLAAHTPGTPPVALLYARELAGLRWNARLGRMASMRSAIDAERRRVEHEILRGQVFVDDLTGLGNRRAYGAYLERIRRARPGRRAADLVIMMIDVDHFKTVNDRFGHDVGDQVLRRIGTLLAGQVRPVDLAARLGGDEFVVVMPQDTQGVGEARSQAIVSAVCEHPWDEVAPGLRISISLGVHRGPVSELDDLPAAADRQLYVAKREGRGRVAGA</sequence>
<dbReference type="InterPro" id="IPR029787">
    <property type="entry name" value="Nucleotide_cyclase"/>
</dbReference>